<dbReference type="PANTHER" id="PTHR33064">
    <property type="entry name" value="POL PROTEIN"/>
    <property type="match status" value="1"/>
</dbReference>
<protein>
    <submittedName>
        <fullName evidence="1">Polyprotein P3</fullName>
    </submittedName>
</protein>
<dbReference type="PANTHER" id="PTHR33064:SF37">
    <property type="entry name" value="RIBONUCLEASE H"/>
    <property type="match status" value="1"/>
</dbReference>
<reference evidence="1 2" key="1">
    <citation type="submission" date="2019-05" db="EMBL/GenBank/DDBJ databases">
        <title>Another draft genome of Portunus trituberculatus and its Hox gene families provides insights of decapod evolution.</title>
        <authorList>
            <person name="Jeong J.-H."/>
            <person name="Song I."/>
            <person name="Kim S."/>
            <person name="Choi T."/>
            <person name="Kim D."/>
            <person name="Ryu S."/>
            <person name="Kim W."/>
        </authorList>
    </citation>
    <scope>NUCLEOTIDE SEQUENCE [LARGE SCALE GENOMIC DNA]</scope>
    <source>
        <tissue evidence="1">Muscle</tissue>
    </source>
</reference>
<evidence type="ECO:0000313" key="1">
    <source>
        <dbReference type="EMBL" id="MPC62649.1"/>
    </source>
</evidence>
<comment type="caution">
    <text evidence="1">The sequence shown here is derived from an EMBL/GenBank/DDBJ whole genome shotgun (WGS) entry which is preliminary data.</text>
</comment>
<accession>A0A5B7GYK5</accession>
<dbReference type="GO" id="GO:0071897">
    <property type="term" value="P:DNA biosynthetic process"/>
    <property type="evidence" value="ECO:0007669"/>
    <property type="project" value="UniProtKB-ARBA"/>
</dbReference>
<gene>
    <name evidence="1" type="primary">POL_6</name>
    <name evidence="1" type="ORF">E2C01_056738</name>
</gene>
<dbReference type="InterPro" id="IPR043128">
    <property type="entry name" value="Rev_trsase/Diguanyl_cyclase"/>
</dbReference>
<dbReference type="Gene3D" id="3.30.70.270">
    <property type="match status" value="1"/>
</dbReference>
<name>A0A5B7GYK5_PORTR</name>
<dbReference type="EMBL" id="VSRR010019911">
    <property type="protein sequence ID" value="MPC62649.1"/>
    <property type="molecule type" value="Genomic_DNA"/>
</dbReference>
<evidence type="ECO:0000313" key="2">
    <source>
        <dbReference type="Proteomes" id="UP000324222"/>
    </source>
</evidence>
<dbReference type="SUPFAM" id="SSF56672">
    <property type="entry name" value="DNA/RNA polymerases"/>
    <property type="match status" value="1"/>
</dbReference>
<organism evidence="1 2">
    <name type="scientific">Portunus trituberculatus</name>
    <name type="common">Swimming crab</name>
    <name type="synonym">Neptunus trituberculatus</name>
    <dbReference type="NCBI Taxonomy" id="210409"/>
    <lineage>
        <taxon>Eukaryota</taxon>
        <taxon>Metazoa</taxon>
        <taxon>Ecdysozoa</taxon>
        <taxon>Arthropoda</taxon>
        <taxon>Crustacea</taxon>
        <taxon>Multicrustacea</taxon>
        <taxon>Malacostraca</taxon>
        <taxon>Eumalacostraca</taxon>
        <taxon>Eucarida</taxon>
        <taxon>Decapoda</taxon>
        <taxon>Pleocyemata</taxon>
        <taxon>Brachyura</taxon>
        <taxon>Eubrachyura</taxon>
        <taxon>Portunoidea</taxon>
        <taxon>Portunidae</taxon>
        <taxon>Portuninae</taxon>
        <taxon>Portunus</taxon>
    </lineage>
</organism>
<dbReference type="AlphaFoldDB" id="A0A5B7GYK5"/>
<dbReference type="InterPro" id="IPR043502">
    <property type="entry name" value="DNA/RNA_pol_sf"/>
</dbReference>
<dbReference type="Proteomes" id="UP000324222">
    <property type="component" value="Unassembled WGS sequence"/>
</dbReference>
<keyword evidence="2" id="KW-1185">Reference proteome</keyword>
<proteinExistence type="predicted"/>
<dbReference type="InterPro" id="IPR051320">
    <property type="entry name" value="Viral_Replic_Matur_Polypro"/>
</dbReference>
<dbReference type="OrthoDB" id="2286242at2759"/>
<sequence length="254" mass="28662">MGHYAASDAYTKRFNDAIEDIPRRFKCVDDTLLFDSSMEQAFWHVYHFLETCAKRGITLQPEKFPFAKREVDFVGFSLGSISTWMTSWQPSNNSPCRPNPPSLTSGLGLVNQLAPFMDTAPAMEPFWELLKKPAGKRIYWDLQLQRKFELAKDTICRLVGDGLVYYDYSRPTAIVTDWSKEGLGFIILQQYCSCMSANTPFCCRGGWRLTLCEAGIFHLLRLTTRQWRGGVGSCVVPTEGQALSPQVPESSAGE</sequence>